<dbReference type="Proteomes" id="UP000759131">
    <property type="component" value="Unassembled WGS sequence"/>
</dbReference>
<keyword evidence="2" id="KW-1185">Reference proteome</keyword>
<accession>A0A7R9LFH8</accession>
<proteinExistence type="predicted"/>
<evidence type="ECO:0000313" key="1">
    <source>
        <dbReference type="EMBL" id="CAD7640755.1"/>
    </source>
</evidence>
<protein>
    <submittedName>
        <fullName evidence="1">Uncharacterized protein</fullName>
    </submittedName>
</protein>
<reference evidence="1" key="1">
    <citation type="submission" date="2020-11" db="EMBL/GenBank/DDBJ databases">
        <authorList>
            <person name="Tran Van P."/>
        </authorList>
    </citation>
    <scope>NUCLEOTIDE SEQUENCE</scope>
</reference>
<name>A0A7R9LFH8_9ACAR</name>
<evidence type="ECO:0000313" key="2">
    <source>
        <dbReference type="Proteomes" id="UP000759131"/>
    </source>
</evidence>
<sequence>MGRKSDINFKTVHYEEYSKSNINFKTVHYEEVFIQEKFTQEKLHCIGIKNVKGKGFPLFMIEGKGIKKYEKLQSTLIR</sequence>
<organism evidence="1">
    <name type="scientific">Medioppia subpectinata</name>
    <dbReference type="NCBI Taxonomy" id="1979941"/>
    <lineage>
        <taxon>Eukaryota</taxon>
        <taxon>Metazoa</taxon>
        <taxon>Ecdysozoa</taxon>
        <taxon>Arthropoda</taxon>
        <taxon>Chelicerata</taxon>
        <taxon>Arachnida</taxon>
        <taxon>Acari</taxon>
        <taxon>Acariformes</taxon>
        <taxon>Sarcoptiformes</taxon>
        <taxon>Oribatida</taxon>
        <taxon>Brachypylina</taxon>
        <taxon>Oppioidea</taxon>
        <taxon>Oppiidae</taxon>
        <taxon>Medioppia</taxon>
    </lineage>
</organism>
<dbReference type="EMBL" id="OC878717">
    <property type="protein sequence ID" value="CAD7640755.1"/>
    <property type="molecule type" value="Genomic_DNA"/>
</dbReference>
<dbReference type="AlphaFoldDB" id="A0A7R9LFH8"/>
<dbReference type="EMBL" id="CAJPIZ010024142">
    <property type="protein sequence ID" value="CAG2118401.1"/>
    <property type="molecule type" value="Genomic_DNA"/>
</dbReference>
<gene>
    <name evidence="1" type="ORF">OSB1V03_LOCUS18353</name>
</gene>